<evidence type="ECO:0000259" key="1">
    <source>
        <dbReference type="Pfam" id="PF03962"/>
    </source>
</evidence>
<accession>A0A7R9L244</accession>
<feature type="domain" description="Mnd1 HTH" evidence="1">
    <location>
        <begin position="57"/>
        <end position="116"/>
    </location>
</feature>
<proteinExistence type="predicted"/>
<protein>
    <recommendedName>
        <fullName evidence="1">Mnd1 HTH domain-containing protein</fullName>
    </recommendedName>
</protein>
<dbReference type="Pfam" id="PF02089">
    <property type="entry name" value="Palm_thioest"/>
    <property type="match status" value="1"/>
</dbReference>
<dbReference type="Gene3D" id="3.40.50.1820">
    <property type="entry name" value="alpha/beta hydrolase"/>
    <property type="match status" value="1"/>
</dbReference>
<dbReference type="Pfam" id="PF03962">
    <property type="entry name" value="Mnd1"/>
    <property type="match status" value="1"/>
</dbReference>
<evidence type="ECO:0000313" key="3">
    <source>
        <dbReference type="Proteomes" id="UP000759131"/>
    </source>
</evidence>
<organism evidence="2">
    <name type="scientific">Medioppia subpectinata</name>
    <dbReference type="NCBI Taxonomy" id="1979941"/>
    <lineage>
        <taxon>Eukaryota</taxon>
        <taxon>Metazoa</taxon>
        <taxon>Ecdysozoa</taxon>
        <taxon>Arthropoda</taxon>
        <taxon>Chelicerata</taxon>
        <taxon>Arachnida</taxon>
        <taxon>Acari</taxon>
        <taxon>Acariformes</taxon>
        <taxon>Sarcoptiformes</taxon>
        <taxon>Oribatida</taxon>
        <taxon>Brachypylina</taxon>
        <taxon>Oppioidea</taxon>
        <taxon>Oppiidae</taxon>
        <taxon>Medioppia</taxon>
    </lineage>
</organism>
<dbReference type="SUPFAM" id="SSF53474">
    <property type="entry name" value="alpha/beta-Hydrolases"/>
    <property type="match status" value="1"/>
</dbReference>
<dbReference type="EMBL" id="OC867331">
    <property type="protein sequence ID" value="CAD7633437.1"/>
    <property type="molecule type" value="Genomic_DNA"/>
</dbReference>
<dbReference type="OrthoDB" id="10263094at2759"/>
<sequence>MNGSFWQHFRRNYSSEQSFGVNFWLSFANNCLNCVHNLPQNMSKKKGLSFEEKRTRMLELFHEKKEPFLLKELEKLGPKLKGVVMQSVKEIVQSLVADDLVETDKIGSSTYFWSFPSKALNSKLQRIEDLKAKIADTKQKTLIIDAELKKVEAQSVYKMRDSALYKEDWLGLKELDTSGRLREYEVIGDHLQIDMNWFDNEIIDKYLK</sequence>
<dbReference type="InterPro" id="IPR029058">
    <property type="entry name" value="AB_hydrolase_fold"/>
</dbReference>
<keyword evidence="3" id="KW-1185">Reference proteome</keyword>
<dbReference type="InterPro" id="IPR040453">
    <property type="entry name" value="Mnd1_HTH"/>
</dbReference>
<evidence type="ECO:0000313" key="2">
    <source>
        <dbReference type="EMBL" id="CAD7633437.1"/>
    </source>
</evidence>
<dbReference type="EMBL" id="CAJPIZ010012756">
    <property type="protein sequence ID" value="CAG2113867.1"/>
    <property type="molecule type" value="Genomic_DNA"/>
</dbReference>
<name>A0A7R9L244_9ACAR</name>
<gene>
    <name evidence="2" type="ORF">OSB1V03_LOCUS13834</name>
</gene>
<dbReference type="Proteomes" id="UP000759131">
    <property type="component" value="Unassembled WGS sequence"/>
</dbReference>
<reference evidence="2" key="1">
    <citation type="submission" date="2020-11" db="EMBL/GenBank/DDBJ databases">
        <authorList>
            <person name="Tran Van P."/>
        </authorList>
    </citation>
    <scope>NUCLEOTIDE SEQUENCE</scope>
</reference>
<dbReference type="AlphaFoldDB" id="A0A7R9L244"/>